<evidence type="ECO:0000256" key="1">
    <source>
        <dbReference type="SAM" id="MobiDB-lite"/>
    </source>
</evidence>
<keyword evidence="2" id="KW-0472">Membrane</keyword>
<evidence type="ECO:0000313" key="4">
    <source>
        <dbReference type="Proteomes" id="UP000553888"/>
    </source>
</evidence>
<proteinExistence type="predicted"/>
<dbReference type="Proteomes" id="UP000553888">
    <property type="component" value="Unassembled WGS sequence"/>
</dbReference>
<dbReference type="AlphaFoldDB" id="A0A852YDN4"/>
<keyword evidence="2" id="KW-1133">Transmembrane helix</keyword>
<feature type="region of interest" description="Disordered" evidence="1">
    <location>
        <begin position="48"/>
        <end position="79"/>
    </location>
</feature>
<evidence type="ECO:0000256" key="2">
    <source>
        <dbReference type="SAM" id="Phobius"/>
    </source>
</evidence>
<feature type="compositionally biased region" description="Basic and acidic residues" evidence="1">
    <location>
        <begin position="57"/>
        <end position="79"/>
    </location>
</feature>
<gene>
    <name evidence="3" type="ORF">BJ979_002046</name>
</gene>
<reference evidence="3 4" key="1">
    <citation type="submission" date="2020-07" db="EMBL/GenBank/DDBJ databases">
        <title>Sequencing the genomes of 1000 actinobacteria strains.</title>
        <authorList>
            <person name="Klenk H.-P."/>
        </authorList>
    </citation>
    <scope>NUCLEOTIDE SEQUENCE [LARGE SCALE GENOMIC DNA]</scope>
    <source>
        <strain evidence="3 4">DSM 23141</strain>
    </source>
</reference>
<sequence length="79" mass="8724">MLVTPGPWGFIAIAGIAIAAILLILDMVRRTRRLRYRVEIREKLEAERAAAAGEGVDPDRADGHDHGLLGDDDPRRAHE</sequence>
<keyword evidence="2" id="KW-0812">Transmembrane</keyword>
<accession>A0A852YDN4</accession>
<keyword evidence="4" id="KW-1185">Reference proteome</keyword>
<comment type="caution">
    <text evidence="3">The sequence shown here is derived from an EMBL/GenBank/DDBJ whole genome shotgun (WGS) entry which is preliminary data.</text>
</comment>
<evidence type="ECO:0000313" key="3">
    <source>
        <dbReference type="EMBL" id="NYG99420.1"/>
    </source>
</evidence>
<dbReference type="RefSeq" id="WP_343046662.1">
    <property type="nucleotide sequence ID" value="NZ_JACBZY010000001.1"/>
</dbReference>
<dbReference type="EMBL" id="JACBZY010000001">
    <property type="protein sequence ID" value="NYG99420.1"/>
    <property type="molecule type" value="Genomic_DNA"/>
</dbReference>
<name>A0A852YDN4_9MICO</name>
<feature type="transmembrane region" description="Helical" evidence="2">
    <location>
        <begin position="6"/>
        <end position="25"/>
    </location>
</feature>
<protein>
    <submittedName>
        <fullName evidence="3">Uncharacterized protein</fullName>
    </submittedName>
</protein>
<organism evidence="3 4">
    <name type="scientific">Schumannella luteola</name>
    <dbReference type="NCBI Taxonomy" id="472059"/>
    <lineage>
        <taxon>Bacteria</taxon>
        <taxon>Bacillati</taxon>
        <taxon>Actinomycetota</taxon>
        <taxon>Actinomycetes</taxon>
        <taxon>Micrococcales</taxon>
        <taxon>Microbacteriaceae</taxon>
        <taxon>Schumannella</taxon>
    </lineage>
</organism>